<dbReference type="GO" id="GO:0004252">
    <property type="term" value="F:serine-type endopeptidase activity"/>
    <property type="evidence" value="ECO:0007669"/>
    <property type="project" value="InterPro"/>
</dbReference>
<proteinExistence type="predicted"/>
<organism evidence="3 4">
    <name type="scientific">Sphingorhabdus contaminans</name>
    <dbReference type="NCBI Taxonomy" id="1343899"/>
    <lineage>
        <taxon>Bacteria</taxon>
        <taxon>Pseudomonadati</taxon>
        <taxon>Pseudomonadota</taxon>
        <taxon>Alphaproteobacteria</taxon>
        <taxon>Sphingomonadales</taxon>
        <taxon>Sphingomonadaceae</taxon>
        <taxon>Sphingorhabdus</taxon>
    </lineage>
</organism>
<dbReference type="PANTHER" id="PTHR43019:SF23">
    <property type="entry name" value="PROTEASE DO-LIKE 5, CHLOROPLASTIC"/>
    <property type="match status" value="1"/>
</dbReference>
<feature type="chain" id="PRO_5021938640" evidence="2">
    <location>
        <begin position="28"/>
        <end position="522"/>
    </location>
</feature>
<feature type="transmembrane region" description="Helical" evidence="1">
    <location>
        <begin position="307"/>
        <end position="326"/>
    </location>
</feature>
<dbReference type="PANTHER" id="PTHR43019">
    <property type="entry name" value="SERINE ENDOPROTEASE DEGS"/>
    <property type="match status" value="1"/>
</dbReference>
<dbReference type="GO" id="GO:0006508">
    <property type="term" value="P:proteolysis"/>
    <property type="evidence" value="ECO:0007669"/>
    <property type="project" value="InterPro"/>
</dbReference>
<evidence type="ECO:0000313" key="3">
    <source>
        <dbReference type="EMBL" id="TSB02544.1"/>
    </source>
</evidence>
<dbReference type="OrthoDB" id="9766361at2"/>
<accession>A0A553WCX6</accession>
<gene>
    <name evidence="3" type="ORF">FOM92_15835</name>
</gene>
<protein>
    <submittedName>
        <fullName evidence="3">Trypsin-like peptidase domain-containing protein</fullName>
    </submittedName>
</protein>
<keyword evidence="1" id="KW-0812">Transmembrane</keyword>
<dbReference type="InterPro" id="IPR009003">
    <property type="entry name" value="Peptidase_S1_PA"/>
</dbReference>
<dbReference type="RefSeq" id="WP_143777762.1">
    <property type="nucleotide sequence ID" value="NZ_VKKU01000002.1"/>
</dbReference>
<feature type="signal peptide" evidence="2">
    <location>
        <begin position="1"/>
        <end position="27"/>
    </location>
</feature>
<name>A0A553WCX6_9SPHN</name>
<dbReference type="SUPFAM" id="SSF50494">
    <property type="entry name" value="Trypsin-like serine proteases"/>
    <property type="match status" value="1"/>
</dbReference>
<keyword evidence="2" id="KW-0732">Signal</keyword>
<evidence type="ECO:0000256" key="2">
    <source>
        <dbReference type="SAM" id="SignalP"/>
    </source>
</evidence>
<dbReference type="Pfam" id="PF13365">
    <property type="entry name" value="Trypsin_2"/>
    <property type="match status" value="1"/>
</dbReference>
<keyword evidence="1" id="KW-0472">Membrane</keyword>
<keyword evidence="4" id="KW-1185">Reference proteome</keyword>
<evidence type="ECO:0000256" key="1">
    <source>
        <dbReference type="SAM" id="Phobius"/>
    </source>
</evidence>
<keyword evidence="1" id="KW-1133">Transmembrane helix</keyword>
<dbReference type="AlphaFoldDB" id="A0A553WCX6"/>
<evidence type="ECO:0000313" key="4">
    <source>
        <dbReference type="Proteomes" id="UP000320160"/>
    </source>
</evidence>
<reference evidence="3 4" key="1">
    <citation type="submission" date="2019-07" db="EMBL/GenBank/DDBJ databases">
        <authorList>
            <person name="Park M."/>
        </authorList>
    </citation>
    <scope>NUCLEOTIDE SEQUENCE [LARGE SCALE GENOMIC DNA]</scope>
    <source>
        <strain evidence="3 4">KCTC32445</strain>
    </source>
</reference>
<dbReference type="InterPro" id="IPR043504">
    <property type="entry name" value="Peptidase_S1_PA_chymotrypsin"/>
</dbReference>
<dbReference type="Proteomes" id="UP000320160">
    <property type="component" value="Unassembled WGS sequence"/>
</dbReference>
<comment type="caution">
    <text evidence="3">The sequence shown here is derived from an EMBL/GenBank/DDBJ whole genome shotgun (WGS) entry which is preliminary data.</text>
</comment>
<dbReference type="InterPro" id="IPR001940">
    <property type="entry name" value="Peptidase_S1C"/>
</dbReference>
<dbReference type="EMBL" id="VKKU01000002">
    <property type="protein sequence ID" value="TSB02544.1"/>
    <property type="molecule type" value="Genomic_DNA"/>
</dbReference>
<feature type="transmembrane region" description="Helical" evidence="1">
    <location>
        <begin position="338"/>
        <end position="356"/>
    </location>
</feature>
<dbReference type="PRINTS" id="PR00834">
    <property type="entry name" value="PROTEASES2C"/>
</dbReference>
<dbReference type="Gene3D" id="2.40.10.10">
    <property type="entry name" value="Trypsin-like serine proteases"/>
    <property type="match status" value="2"/>
</dbReference>
<sequence>MTRTFMVDWRMRYFLALLLLLSPFAMSQSRGDASDIAAATRSVVRIAVFSSSDGQRTLIGYGSGVAVTADRIVTNAHVAEPARSDESVTFTVIPSEGSATYSARLLASSPNKDLALLQIAGNGRLIPASFFSGIVGDGADVFAIGYPANVDIALEQSEADVLRPSPPVKTRGTISSGRSSKSVESLLHTAPIAPGSSGGPLADSCGRVIGINSFGSVADGGGAEFYFAISVREVITFLQSNDVNLAAVSSECRSVAELTRAEAEREAARRAKVETEARIAAELKRSREGKVRSDAEHAVIGERENHIALATLLLVLSAVAGGAAWQFAEREQPDRFKIAASVGGTALALSIIVFFARPSFDEVDERVRAAMTENLKNDIAGKGIARSPDNGKRRCVLQPERSRVTVSDTSDVMFTWSKNGCVNGRTQYVENGGTWSRSFVPNSEAQVSVVSYDPQNKLYRIERYLLGLDAMEKARVARQRYEVTTCSPDPETAGKIDNMNKAVREVLPSSPNEILVFACTEK</sequence>